<dbReference type="CDD" id="cd02440">
    <property type="entry name" value="AdoMet_MTases"/>
    <property type="match status" value="1"/>
</dbReference>
<evidence type="ECO:0000313" key="6">
    <source>
        <dbReference type="EMBL" id="SFD04261.1"/>
    </source>
</evidence>
<keyword evidence="3" id="KW-0949">S-adenosyl-L-methionine</keyword>
<evidence type="ECO:0000313" key="7">
    <source>
        <dbReference type="Proteomes" id="UP000198611"/>
    </source>
</evidence>
<dbReference type="RefSeq" id="WP_093427218.1">
    <property type="nucleotide sequence ID" value="NZ_FOMJ01000001.1"/>
</dbReference>
<dbReference type="PANTHER" id="PTHR44068:SF11">
    <property type="entry name" value="GERANYL DIPHOSPHATE 2-C-METHYLTRANSFERASE"/>
    <property type="match status" value="1"/>
</dbReference>
<keyword evidence="7" id="KW-1185">Reference proteome</keyword>
<dbReference type="GO" id="GO:0052729">
    <property type="term" value="F:dimethylglycine N-methyltransferase activity"/>
    <property type="evidence" value="ECO:0007669"/>
    <property type="project" value="UniProtKB-ARBA"/>
</dbReference>
<comment type="pathway">
    <text evidence="4">Amine and polyamine biosynthesis; betaine biosynthesis via glycine pathway; betaine from glycine: step 3/3.</text>
</comment>
<proteinExistence type="predicted"/>
<dbReference type="SUPFAM" id="SSF53335">
    <property type="entry name" value="S-adenosyl-L-methionine-dependent methyltransferases"/>
    <property type="match status" value="1"/>
</dbReference>
<dbReference type="Proteomes" id="UP000198611">
    <property type="component" value="Unassembled WGS sequence"/>
</dbReference>
<gene>
    <name evidence="6" type="ORF">SAMN05660831_00572</name>
</gene>
<dbReference type="EMBL" id="FOMJ01000001">
    <property type="protein sequence ID" value="SFD04261.1"/>
    <property type="molecule type" value="Genomic_DNA"/>
</dbReference>
<evidence type="ECO:0000256" key="1">
    <source>
        <dbReference type="ARBA" id="ARBA00022603"/>
    </source>
</evidence>
<evidence type="ECO:0000256" key="2">
    <source>
        <dbReference type="ARBA" id="ARBA00022679"/>
    </source>
</evidence>
<dbReference type="InterPro" id="IPR029063">
    <property type="entry name" value="SAM-dependent_MTases_sf"/>
</dbReference>
<dbReference type="GO" id="GO:0032259">
    <property type="term" value="P:methylation"/>
    <property type="evidence" value="ECO:0007669"/>
    <property type="project" value="UniProtKB-KW"/>
</dbReference>
<name>A0A1I1P2W1_9GAMM</name>
<dbReference type="GO" id="GO:0019286">
    <property type="term" value="P:glycine betaine biosynthetic process from glycine"/>
    <property type="evidence" value="ECO:0007669"/>
    <property type="project" value="UniProtKB-ARBA"/>
</dbReference>
<reference evidence="6 7" key="1">
    <citation type="submission" date="2016-10" db="EMBL/GenBank/DDBJ databases">
        <authorList>
            <person name="de Groot N.N."/>
        </authorList>
    </citation>
    <scope>NUCLEOTIDE SEQUENCE [LARGE SCALE GENOMIC DNA]</scope>
    <source>
        <strain evidence="6 7">HL3</strain>
    </source>
</reference>
<dbReference type="AlphaFoldDB" id="A0A1I1P2W1"/>
<evidence type="ECO:0000259" key="5">
    <source>
        <dbReference type="Pfam" id="PF08241"/>
    </source>
</evidence>
<evidence type="ECO:0000256" key="3">
    <source>
        <dbReference type="ARBA" id="ARBA00022691"/>
    </source>
</evidence>
<evidence type="ECO:0000256" key="4">
    <source>
        <dbReference type="ARBA" id="ARBA00060542"/>
    </source>
</evidence>
<organism evidence="6 7">
    <name type="scientific">Thiohalospira halophila DSM 15071</name>
    <dbReference type="NCBI Taxonomy" id="1123397"/>
    <lineage>
        <taxon>Bacteria</taxon>
        <taxon>Pseudomonadati</taxon>
        <taxon>Pseudomonadota</taxon>
        <taxon>Gammaproteobacteria</taxon>
        <taxon>Thiohalospirales</taxon>
        <taxon>Thiohalospiraceae</taxon>
        <taxon>Thiohalospira</taxon>
    </lineage>
</organism>
<dbReference type="InterPro" id="IPR013216">
    <property type="entry name" value="Methyltransf_11"/>
</dbReference>
<keyword evidence="1 6" id="KW-0489">Methyltransferase</keyword>
<dbReference type="PANTHER" id="PTHR44068">
    <property type="entry name" value="ZGC:194242"/>
    <property type="match status" value="1"/>
</dbReference>
<dbReference type="FunFam" id="3.40.50.150:FF:000461">
    <property type="entry name" value="Sarcosine/dimethylglycine N-methyltransferase"/>
    <property type="match status" value="1"/>
</dbReference>
<dbReference type="STRING" id="1123397.SAMN05660831_00572"/>
<protein>
    <submittedName>
        <fullName evidence="6">Sarcosine/dimethylglycine N-methyltransferase</fullName>
    </submittedName>
</protein>
<dbReference type="OrthoDB" id="529208at2"/>
<keyword evidence="2 6" id="KW-0808">Transferase</keyword>
<feature type="domain" description="Methyltransferase type 11" evidence="5">
    <location>
        <begin position="70"/>
        <end position="168"/>
    </location>
</feature>
<accession>A0A1I1P2W1</accession>
<dbReference type="Gene3D" id="3.40.50.150">
    <property type="entry name" value="Vaccinia Virus protein VP39"/>
    <property type="match status" value="1"/>
</dbReference>
<sequence>MSDQYSEVTQVARDYYNSEDADNFYYLVWGGEDLHIGIYNTPDESIADASQRTMDHMVRHVSPASEHRILDLGGGYGGSARYLARHFQSPVVVLNLSEKENERGREANKAQGLDHLVEIVDGDFQNVPYEDESFDVVWSQDAILHSDDRDRVIAEAARVLKPGGDLIFTDPMMKDDCPTDVIQPILDRIHLSTLGSPKFYREAAARHGLTEMGFEDLTNHLPTHYGRVREETQKADQSGILEGKVSREYIDHMIQGLGHWVDGGNNGYLTWGIFHFRKK</sequence>
<dbReference type="InterPro" id="IPR050447">
    <property type="entry name" value="Erg6_SMT_methyltransf"/>
</dbReference>
<dbReference type="Pfam" id="PF08241">
    <property type="entry name" value="Methyltransf_11"/>
    <property type="match status" value="1"/>
</dbReference>